<sequence>MKIASIETHERLEAMRKAERRQFQRVQVSLLGRFMLENRTEYPCQVTDMSPGGASLVTPIIGNIGERVIAYIDHIGRIEGNITRYTEGGFAMSVDATPRKREKLADQLTWLANRYILNLPEDRRHERIIPDNPITDLTLDDGRTYRCQAIDVSLSGAAVVIGVKPAIGTPVTLGKMRARVVRHLEKGIAVEFASVQSEDSLRKNM</sequence>
<accession>A0ABT3HDI4</accession>
<dbReference type="Proteomes" id="UP001209755">
    <property type="component" value="Unassembled WGS sequence"/>
</dbReference>
<dbReference type="RefSeq" id="WP_264602068.1">
    <property type="nucleotide sequence ID" value="NZ_JAOQNS010000007.1"/>
</dbReference>
<gene>
    <name evidence="2" type="ORF">M2319_002793</name>
</gene>
<dbReference type="Pfam" id="PF07238">
    <property type="entry name" value="PilZ"/>
    <property type="match status" value="2"/>
</dbReference>
<dbReference type="EMBL" id="JAOQNS010000007">
    <property type="protein sequence ID" value="MCW2308451.1"/>
    <property type="molecule type" value="Genomic_DNA"/>
</dbReference>
<dbReference type="InterPro" id="IPR009875">
    <property type="entry name" value="PilZ_domain"/>
</dbReference>
<dbReference type="Gene3D" id="2.40.10.220">
    <property type="entry name" value="predicted glycosyltransferase like domains"/>
    <property type="match status" value="2"/>
</dbReference>
<proteinExistence type="predicted"/>
<keyword evidence="3" id="KW-1185">Reference proteome</keyword>
<name>A0ABT3HDI4_9HYPH</name>
<evidence type="ECO:0000313" key="2">
    <source>
        <dbReference type="EMBL" id="MCW2308451.1"/>
    </source>
</evidence>
<protein>
    <recommendedName>
        <fullName evidence="1">PilZ domain-containing protein</fullName>
    </recommendedName>
</protein>
<evidence type="ECO:0000313" key="3">
    <source>
        <dbReference type="Proteomes" id="UP001209755"/>
    </source>
</evidence>
<dbReference type="SUPFAM" id="SSF141371">
    <property type="entry name" value="PilZ domain-like"/>
    <property type="match status" value="2"/>
</dbReference>
<organism evidence="2 3">
    <name type="scientific">Rhodobium gokarnense</name>
    <dbReference type="NCBI Taxonomy" id="364296"/>
    <lineage>
        <taxon>Bacteria</taxon>
        <taxon>Pseudomonadati</taxon>
        <taxon>Pseudomonadota</taxon>
        <taxon>Alphaproteobacteria</taxon>
        <taxon>Hyphomicrobiales</taxon>
        <taxon>Rhodobiaceae</taxon>
        <taxon>Rhodobium</taxon>
    </lineage>
</organism>
<reference evidence="3" key="1">
    <citation type="submission" date="2023-07" db="EMBL/GenBank/DDBJ databases">
        <title>Genome sequencing of Purple Non-Sulfur Bacteria from various extreme environments.</title>
        <authorList>
            <person name="Mayer M."/>
        </authorList>
    </citation>
    <scope>NUCLEOTIDE SEQUENCE [LARGE SCALE GENOMIC DNA]</scope>
    <source>
        <strain evidence="3">DSM 17935</strain>
    </source>
</reference>
<evidence type="ECO:0000259" key="1">
    <source>
        <dbReference type="Pfam" id="PF07238"/>
    </source>
</evidence>
<feature type="domain" description="PilZ" evidence="1">
    <location>
        <begin position="19"/>
        <end position="107"/>
    </location>
</feature>
<comment type="caution">
    <text evidence="2">The sequence shown here is derived from an EMBL/GenBank/DDBJ whole genome shotgun (WGS) entry which is preliminary data.</text>
</comment>
<feature type="domain" description="PilZ" evidence="1">
    <location>
        <begin position="122"/>
        <end position="199"/>
    </location>
</feature>